<dbReference type="Gene3D" id="1.20.5.190">
    <property type="match status" value="26"/>
</dbReference>
<dbReference type="GO" id="GO:0051295">
    <property type="term" value="P:establishment of meiotic spindle localization"/>
    <property type="evidence" value="ECO:0007669"/>
    <property type="project" value="TreeGrafter"/>
</dbReference>
<keyword evidence="9" id="KW-0175">Coiled coil</keyword>
<dbReference type="GO" id="GO:0005516">
    <property type="term" value="F:calmodulin binding"/>
    <property type="evidence" value="ECO:0007669"/>
    <property type="project" value="UniProtKB-KW"/>
</dbReference>
<evidence type="ECO:0000313" key="16">
    <source>
        <dbReference type="Proteomes" id="UP001249851"/>
    </source>
</evidence>
<dbReference type="CDD" id="cd23767">
    <property type="entry name" value="IQCD"/>
    <property type="match status" value="1"/>
</dbReference>
<name>A0AAD9Q1X3_ACRCE</name>
<dbReference type="SUPFAM" id="SSF47576">
    <property type="entry name" value="Calponin-homology domain, CH-domain"/>
    <property type="match status" value="1"/>
</dbReference>
<keyword evidence="10" id="KW-0539">Nucleus</keyword>
<dbReference type="InterPro" id="IPR001715">
    <property type="entry name" value="CH_dom"/>
</dbReference>
<protein>
    <submittedName>
        <fullName evidence="15">Abnormal spindle-like microcephaly-associated protein</fullName>
    </submittedName>
</protein>
<dbReference type="CDD" id="cd21223">
    <property type="entry name" value="CH_ASPM_rpt1"/>
    <property type="match status" value="1"/>
</dbReference>
<reference evidence="15" key="2">
    <citation type="journal article" date="2023" name="Science">
        <title>Genomic signatures of disease resistance in endangered staghorn corals.</title>
        <authorList>
            <person name="Vollmer S.V."/>
            <person name="Selwyn J.D."/>
            <person name="Despard B.A."/>
            <person name="Roesel C.L."/>
        </authorList>
    </citation>
    <scope>NUCLEOTIDE SEQUENCE</scope>
    <source>
        <strain evidence="15">K2</strain>
    </source>
</reference>
<evidence type="ECO:0000256" key="10">
    <source>
        <dbReference type="ARBA" id="ARBA00023242"/>
    </source>
</evidence>
<evidence type="ECO:0000256" key="2">
    <source>
        <dbReference type="ARBA" id="ARBA00004496"/>
    </source>
</evidence>
<keyword evidence="13" id="KW-0732">Signal</keyword>
<dbReference type="InterPro" id="IPR016024">
    <property type="entry name" value="ARM-type_fold"/>
</dbReference>
<evidence type="ECO:0000256" key="5">
    <source>
        <dbReference type="ARBA" id="ARBA00022618"/>
    </source>
</evidence>
<dbReference type="Pfam" id="PF00307">
    <property type="entry name" value="CH"/>
    <property type="match status" value="2"/>
</dbReference>
<evidence type="ECO:0000256" key="3">
    <source>
        <dbReference type="ARBA" id="ARBA00022490"/>
    </source>
</evidence>
<dbReference type="InterPro" id="IPR011989">
    <property type="entry name" value="ARM-like"/>
</dbReference>
<dbReference type="GO" id="GO:0000922">
    <property type="term" value="C:spindle pole"/>
    <property type="evidence" value="ECO:0007669"/>
    <property type="project" value="TreeGrafter"/>
</dbReference>
<comment type="caution">
    <text evidence="15">The sequence shown here is derived from an EMBL/GenBank/DDBJ whole genome shotgun (WGS) entry which is preliminary data.</text>
</comment>
<dbReference type="GO" id="GO:0005634">
    <property type="term" value="C:nucleus"/>
    <property type="evidence" value="ECO:0007669"/>
    <property type="project" value="UniProtKB-SubCell"/>
</dbReference>
<dbReference type="Pfam" id="PF00612">
    <property type="entry name" value="IQ"/>
    <property type="match status" value="30"/>
</dbReference>
<dbReference type="PANTHER" id="PTHR22706:SF1">
    <property type="entry name" value="ASSEMBLY FACTOR FOR SPINDLE MICROTUBULES"/>
    <property type="match status" value="1"/>
</dbReference>
<keyword evidence="12" id="KW-0472">Membrane</keyword>
<dbReference type="InterPro" id="IPR027417">
    <property type="entry name" value="P-loop_NTPase"/>
</dbReference>
<reference evidence="15" key="1">
    <citation type="journal article" date="2023" name="G3 (Bethesda)">
        <title>Whole genome assembly and annotation of the endangered Caribbean coral Acropora cervicornis.</title>
        <authorList>
            <person name="Selwyn J.D."/>
            <person name="Vollmer S.V."/>
        </authorList>
    </citation>
    <scope>NUCLEOTIDE SEQUENCE</scope>
    <source>
        <strain evidence="15">K2</strain>
    </source>
</reference>
<feature type="domain" description="Calponin-homology (CH)" evidence="14">
    <location>
        <begin position="262"/>
        <end position="395"/>
    </location>
</feature>
<dbReference type="InterPro" id="IPR036872">
    <property type="entry name" value="CH_dom_sf"/>
</dbReference>
<evidence type="ECO:0000256" key="4">
    <source>
        <dbReference type="ARBA" id="ARBA00022553"/>
    </source>
</evidence>
<evidence type="ECO:0000256" key="1">
    <source>
        <dbReference type="ARBA" id="ARBA00004123"/>
    </source>
</evidence>
<keyword evidence="11" id="KW-0131">Cell cycle</keyword>
<dbReference type="Proteomes" id="UP001249851">
    <property type="component" value="Unassembled WGS sequence"/>
</dbReference>
<dbReference type="CDD" id="cd21224">
    <property type="entry name" value="CH_ASPM_rpt2"/>
    <property type="match status" value="1"/>
</dbReference>
<dbReference type="Gene3D" id="1.25.10.10">
    <property type="entry name" value="Leucine-rich Repeat Variant"/>
    <property type="match status" value="1"/>
</dbReference>
<dbReference type="FunFam" id="1.10.418.10:FF:000051">
    <property type="entry name" value="Abnormal spindle-like microcephaly-associated protein homolog"/>
    <property type="match status" value="1"/>
</dbReference>
<evidence type="ECO:0000256" key="11">
    <source>
        <dbReference type="ARBA" id="ARBA00023306"/>
    </source>
</evidence>
<gene>
    <name evidence="15" type="ORF">P5673_025453</name>
</gene>
<dbReference type="GO" id="GO:0051301">
    <property type="term" value="P:cell division"/>
    <property type="evidence" value="ECO:0007669"/>
    <property type="project" value="UniProtKB-KW"/>
</dbReference>
<keyword evidence="7" id="KW-0498">Mitosis</keyword>
<dbReference type="InterPro" id="IPR051185">
    <property type="entry name" value="ASPM"/>
</dbReference>
<dbReference type="InterPro" id="IPR000048">
    <property type="entry name" value="IQ_motif_EF-hand-BS"/>
</dbReference>
<keyword evidence="4" id="KW-0597">Phosphoprotein</keyword>
<keyword evidence="3" id="KW-0963">Cytoplasm</keyword>
<feature type="transmembrane region" description="Helical" evidence="12">
    <location>
        <begin position="136"/>
        <end position="157"/>
    </location>
</feature>
<dbReference type="GO" id="GO:0005737">
    <property type="term" value="C:cytoplasm"/>
    <property type="evidence" value="ECO:0007669"/>
    <property type="project" value="UniProtKB-SubCell"/>
</dbReference>
<feature type="domain" description="Calponin-homology (CH)" evidence="14">
    <location>
        <begin position="450"/>
        <end position="599"/>
    </location>
</feature>
<feature type="signal peptide" evidence="13">
    <location>
        <begin position="1"/>
        <end position="25"/>
    </location>
</feature>
<organism evidence="15 16">
    <name type="scientific">Acropora cervicornis</name>
    <name type="common">Staghorn coral</name>
    <dbReference type="NCBI Taxonomy" id="6130"/>
    <lineage>
        <taxon>Eukaryota</taxon>
        <taxon>Metazoa</taxon>
        <taxon>Cnidaria</taxon>
        <taxon>Anthozoa</taxon>
        <taxon>Hexacorallia</taxon>
        <taxon>Scleractinia</taxon>
        <taxon>Astrocoeniina</taxon>
        <taxon>Acroporidae</taxon>
        <taxon>Acropora</taxon>
    </lineage>
</organism>
<proteinExistence type="predicted"/>
<keyword evidence="12" id="KW-0812">Transmembrane</keyword>
<accession>A0AAD9Q1X3</accession>
<evidence type="ECO:0000256" key="13">
    <source>
        <dbReference type="SAM" id="SignalP"/>
    </source>
</evidence>
<dbReference type="SUPFAM" id="SSF48371">
    <property type="entry name" value="ARM repeat"/>
    <property type="match status" value="1"/>
</dbReference>
<evidence type="ECO:0000256" key="7">
    <source>
        <dbReference type="ARBA" id="ARBA00022776"/>
    </source>
</evidence>
<dbReference type="Gene3D" id="1.10.418.10">
    <property type="entry name" value="Calponin-like domain"/>
    <property type="match status" value="2"/>
</dbReference>
<dbReference type="EMBL" id="JARQWQ010000079">
    <property type="protein sequence ID" value="KAK2553252.1"/>
    <property type="molecule type" value="Genomic_DNA"/>
</dbReference>
<dbReference type="PROSITE" id="PS50021">
    <property type="entry name" value="CH"/>
    <property type="match status" value="2"/>
</dbReference>
<comment type="subcellular location">
    <subcellularLocation>
        <location evidence="2">Cytoplasm</location>
    </subcellularLocation>
    <subcellularLocation>
        <location evidence="1">Nucleus</location>
    </subcellularLocation>
</comment>
<keyword evidence="8" id="KW-0112">Calmodulin-binding</keyword>
<feature type="chain" id="PRO_5041963819" evidence="13">
    <location>
        <begin position="26"/>
        <end position="2498"/>
    </location>
</feature>
<sequence length="2498" mass="295574">MLLSMSPHKLLLLWFFSFHCTGNMALGSSKSQPLAPTKETLSFRAYTARRKMARLRRSSCLLYQSEPLGHIIRRIEAEVENGRVAIRPDKKMHADFGIKRQVVDMLLSYNPLWLRIGLEVSWHLSNHLICLLFHKLLFCLFCFFFVWFFNFTTFFPFCTSFPISDLFFYFQTIYGEILPIQSNYDVTGLSRFLRDRLLNNPDIAEAFVHPQVPGLYREGYVEQLGKFTLKKFLLLVLFLDRAKLTRLIDHDPCLFNKEAAFKSNRSILISFSREYLKGEGDITKHLGFLGYSVTHTQKAIHEVDYAVSNIATDLRDGLRLTRVTELLTQDWQLSASLRVPAISRLQKIHNVDVFMEALKARSVPLEEIGIDARHIVDGHREKTLALLWQIIFHFQVKVLLSEKLLKVEIAHLESSRQLRDQLNAAENWVIDDPSDFPSKRCDSSELFFKSDLLRLLFRWCKIVCRLYGMKIENFTVSFSDGRALCYLLHHYHPSLLPASLIKQQTSLTCNPGVNNVSDSEGEQDVALNSWITTLSPGSGTNKFLEELKANERENFRMVGEKVKELGGVPLMTKISDMSCTIPDEKVVITYVAYLCARLLDLREETRAARLIQMTWRRYHLKRQLHFKKALERVIVRVQARARTTIYRRKFQTMKQSALLIQSVFRGHLVRQQLRARHEAAHCIQTRYLAYRRGRDVLERYTKLRKTVKRLQSIVLIKQRERRAKQERAVLTLQAAWRGYTVRRRLNEQRAACSKIQAYFRGSFQRKRHLLLKEAASIIQKNWRSLIRGRKERQRFLHIKRYVIFLQSYYRGKRDRQLVRKIRAATAIQRYLRTRQARAKFNLLKQATVTIQAYTRGYQAQRKFAMMKNAARVLQDYFRAFLQGRRQRKRYDSEKRACVKVQSWLRCQIRRKEFLRKKNAAIRLQSHVRKSLAQRRYHALLASTLFIQKRFRALLCVKEARRNFQRIKLSAVKIQAYYRGFKCRGRFVQVKQATIILQSHSRRFLSRKKFLRFKYASNVIQTRYYALVQGRVQRLKYKHTLCCIVRLQAMVRGCIVRRHVHAQHKSATLIQALYRQYSYSKRYRKLRESAIVIQRRYRSVLVMRQHFVHLQCVKSSVRCIQAYYRGYRARQFYRMLKATVVLQSALRGWQVRKGLKRQQLAATTAQALIRGHMARKEYLSLRQASLALQSRYRAVLVARKARSNYLLVRNDTVKIQSFFRGFLARKHVQRLRSARKIQAVYRGYISRKSYNNTRSRVILIQAVVRGYLAKKRYSRLKKNTLMLQKRYRASVIGMCQYVRYHVLRGACIVLQAAWRGYLCRKEYQEMRKAALVCQQRYRRMLIGRSQRRRFLAIKLAVIRLQACTRGWLDRKLLMKELAAMKIQTTYKMHKARREFLDLKKAVVKMQAQVRMIHEKQRFNRVKNSALVIQRRFRAGVLCKQHQLAYQFVRGAVITIQMMVRGYLVRVNMRKMNNAAVKIQAFVRGFLTRNKYKAIKRATLTLQVRWRAWLLGRVVSRNYRALRSGAVIIQSTYQKFRTQRESKRHHAATKIQCTFRQYICRSKFLVQKSSAITIQTAFRRYSRQQFFLKLLWAVLAIQRQFRAQQEMKRATQHYTTQRKACIVIQRRVRGWLCRSQYQSVRAATIIMQQSRRACVRSRTRRHEYLQLKTATIFVQCHWRMLSTRSRYEKTRNAVIKIQAVFRMRKAAKFYKSLKAATLTIQRRYRANRLCKEQHKIHQATRRSAIFIQAYIRGFQARKRVAKMIDEELKCKAAATAIQRCYRGYRCMKKTLIAYHITRGAIITIQAAWRKYEARTFFHKLRATIKVQAFYRGSSQRRKFLKIRDTLCRLQAVVRRNQTRKRFEKMRETVITLQQWYRAQMAMKKTYQEYQCLTHATIVIQSYFRRHQQRQEYLRERQKVIVVQSLLRMRLERNRFQQKRLAAIAIQRWYRWHIIGQAVRHRFRLMQFAAGTIQSFYRRWKARREAKKQKAAILIQSGVRGLIERRNYLRQRQLIIYLQAVVRAQRCYKKYHQVKNVTLFIQRRVRENMVTKNARREFLEAKRAVVSLQSGYRGWKSRYLVCRLKAVLLIQRWFRAKMVARMARAEYQRIKNATLLIQAAYRGYCGRMMARKIRACQRAERLVQVKLFTSAVYFHLCAIKIQRCYRRARVVAVAKARLNAVVLVQCWWRAVLKRLWFIRLSSATVVLQKACRRKLDAKNKSAAKIQALVRGHLTRNQLRLVDKSALRIQTFWRGYRVRRTVSSLKVKRVRRRIESANAAATEPMKLCNRTRSALDFLLKCKNISRIVGALTNLEVVTRLSEVCCQQVVKNGALPVIFKVIKKCNRSLPHLEVIKYSLSILYNVAKFSSLYRTVYEESDSVDILIALLVNFRDKGIVFIKTCCLLVLLCRDESIAQEISVKKKSVQDIKSVLNITERNYKLEAKRSKIKSTAENTTCHLAPVTPRKHAPHTVIRQSSVDVAQDPLQAVRLLVHRLGIASAAN</sequence>
<keyword evidence="5" id="KW-0132">Cell division</keyword>
<dbReference type="GO" id="GO:0000278">
    <property type="term" value="P:mitotic cell cycle"/>
    <property type="evidence" value="ECO:0007669"/>
    <property type="project" value="TreeGrafter"/>
</dbReference>
<dbReference type="PROSITE" id="PS50096">
    <property type="entry name" value="IQ"/>
    <property type="match status" value="37"/>
</dbReference>
<keyword evidence="12" id="KW-1133">Transmembrane helix</keyword>
<evidence type="ECO:0000313" key="15">
    <source>
        <dbReference type="EMBL" id="KAK2553252.1"/>
    </source>
</evidence>
<evidence type="ECO:0000256" key="8">
    <source>
        <dbReference type="ARBA" id="ARBA00022860"/>
    </source>
</evidence>
<evidence type="ECO:0000256" key="12">
    <source>
        <dbReference type="SAM" id="Phobius"/>
    </source>
</evidence>
<dbReference type="SUPFAM" id="SSF52540">
    <property type="entry name" value="P-loop containing nucleoside triphosphate hydrolases"/>
    <property type="match status" value="10"/>
</dbReference>
<dbReference type="PANTHER" id="PTHR22706">
    <property type="entry name" value="ASSEMBLY FACTOR FOR SPINDLE MICROTUBULES"/>
    <property type="match status" value="1"/>
</dbReference>
<dbReference type="SMART" id="SM00015">
    <property type="entry name" value="IQ"/>
    <property type="match status" value="56"/>
</dbReference>
<evidence type="ECO:0000256" key="6">
    <source>
        <dbReference type="ARBA" id="ARBA00022737"/>
    </source>
</evidence>
<evidence type="ECO:0000256" key="9">
    <source>
        <dbReference type="ARBA" id="ARBA00023054"/>
    </source>
</evidence>
<evidence type="ECO:0000259" key="14">
    <source>
        <dbReference type="PROSITE" id="PS50021"/>
    </source>
</evidence>
<keyword evidence="6" id="KW-0677">Repeat</keyword>
<keyword evidence="16" id="KW-1185">Reference proteome</keyword>
<dbReference type="SMART" id="SM00033">
    <property type="entry name" value="CH"/>
    <property type="match status" value="2"/>
</dbReference>
<dbReference type="GO" id="GO:0007051">
    <property type="term" value="P:spindle organization"/>
    <property type="evidence" value="ECO:0007669"/>
    <property type="project" value="UniProtKB-ARBA"/>
</dbReference>